<dbReference type="Pfam" id="PF13827">
    <property type="entry name" value="DUF4189"/>
    <property type="match status" value="1"/>
</dbReference>
<proteinExistence type="predicted"/>
<feature type="domain" description="DUF4189" evidence="2">
    <location>
        <begin position="58"/>
        <end position="159"/>
    </location>
</feature>
<dbReference type="STRING" id="194197.BWD09_10320"/>
<keyword evidence="4" id="KW-1185">Reference proteome</keyword>
<evidence type="ECO:0000313" key="3">
    <source>
        <dbReference type="EMBL" id="OSI14490.1"/>
    </source>
</evidence>
<name>A0A1X3D3K8_9NEIS</name>
<gene>
    <name evidence="3" type="ORF">BWD09_10320</name>
</gene>
<evidence type="ECO:0000313" key="4">
    <source>
        <dbReference type="Proteomes" id="UP000193118"/>
    </source>
</evidence>
<dbReference type="InterPro" id="IPR025240">
    <property type="entry name" value="DUF4189"/>
</dbReference>
<organism evidence="3 4">
    <name type="scientific">Neisseria dentiae</name>
    <dbReference type="NCBI Taxonomy" id="194197"/>
    <lineage>
        <taxon>Bacteria</taxon>
        <taxon>Pseudomonadati</taxon>
        <taxon>Pseudomonadota</taxon>
        <taxon>Betaproteobacteria</taxon>
        <taxon>Neisseriales</taxon>
        <taxon>Neisseriaceae</taxon>
        <taxon>Neisseria</taxon>
    </lineage>
</organism>
<dbReference type="AlphaFoldDB" id="A0A1X3D3K8"/>
<evidence type="ECO:0000259" key="2">
    <source>
        <dbReference type="Pfam" id="PF13827"/>
    </source>
</evidence>
<protein>
    <recommendedName>
        <fullName evidence="2">DUF4189 domain-containing protein</fullName>
    </recommendedName>
</protein>
<dbReference type="Proteomes" id="UP000193118">
    <property type="component" value="Unassembled WGS sequence"/>
</dbReference>
<dbReference type="OrthoDB" id="8852781at2"/>
<sequence length="169" mass="18021">MKKMLLIMCSIFISSVIYASPLGGDPTQGYCQTVDGSACGWGGGSNQPRKIINIPSRYGSIALDKEKLILGASEHNLKSMRAAKKEAVQSCINMGGSKNSCKVLVSTRNGCLALALGSKGSGSIISSSARDTLQQAENEVMHTCRENGGKKCHIAYSKCSRDPRYQVGR</sequence>
<accession>A0A1X3D3K8</accession>
<evidence type="ECO:0000256" key="1">
    <source>
        <dbReference type="SAM" id="SignalP"/>
    </source>
</evidence>
<feature type="chain" id="PRO_5012620362" description="DUF4189 domain-containing protein" evidence="1">
    <location>
        <begin position="20"/>
        <end position="169"/>
    </location>
</feature>
<feature type="signal peptide" evidence="1">
    <location>
        <begin position="1"/>
        <end position="19"/>
    </location>
</feature>
<reference evidence="4" key="1">
    <citation type="submission" date="2017-01" db="EMBL/GenBank/DDBJ databases">
        <authorList>
            <person name="Wolfgang W.J."/>
            <person name="Cole J."/>
            <person name="Wroblewski D."/>
            <person name="Mcginnis J."/>
            <person name="Musser K.A."/>
        </authorList>
    </citation>
    <scope>NUCLEOTIDE SEQUENCE [LARGE SCALE GENOMIC DNA]</scope>
    <source>
        <strain evidence="4">DSM 19151</strain>
    </source>
</reference>
<dbReference type="EMBL" id="MTBO01000034">
    <property type="protein sequence ID" value="OSI14490.1"/>
    <property type="molecule type" value="Genomic_DNA"/>
</dbReference>
<keyword evidence="1" id="KW-0732">Signal</keyword>
<comment type="caution">
    <text evidence="3">The sequence shown here is derived from an EMBL/GenBank/DDBJ whole genome shotgun (WGS) entry which is preliminary data.</text>
</comment>